<proteinExistence type="predicted"/>
<dbReference type="InterPro" id="IPR036736">
    <property type="entry name" value="ACP-like_sf"/>
</dbReference>
<dbReference type="HOGENOM" id="CLU_2221853_0_0_9"/>
<protein>
    <recommendedName>
        <fullName evidence="3">Carrier domain-containing protein</fullName>
    </recommendedName>
</protein>
<reference evidence="1 2" key="2">
    <citation type="journal article" date="2012" name="Stand. Genomic Sci.">
        <title>Complete genome sequence of the moderately thermophilic mineral-sulfide-oxidizing firmicute Sulfobacillus acidophilus type strain (NAL(T)).</title>
        <authorList>
            <person name="Anderson I."/>
            <person name="Chertkov O."/>
            <person name="Chen A."/>
            <person name="Saunders E."/>
            <person name="Lapidus A."/>
            <person name="Nolan M."/>
            <person name="Lucas S."/>
            <person name="Hammon N."/>
            <person name="Deshpande S."/>
            <person name="Cheng J.F."/>
            <person name="Han C."/>
            <person name="Tapia R."/>
            <person name="Goodwin L.A."/>
            <person name="Pitluck S."/>
            <person name="Liolios K."/>
            <person name="Pagani I."/>
            <person name="Ivanova N."/>
            <person name="Mikhailova N."/>
            <person name="Pati A."/>
            <person name="Palaniappan K."/>
            <person name="Land M."/>
            <person name="Pan C."/>
            <person name="Rohde M."/>
            <person name="Pukall R."/>
            <person name="Goker M."/>
            <person name="Detter J.C."/>
            <person name="Woyke T."/>
            <person name="Bristow J."/>
            <person name="Eisen J.A."/>
            <person name="Markowitz V."/>
            <person name="Hugenholtz P."/>
            <person name="Kyrpides N.C."/>
            <person name="Klenk H.P."/>
            <person name="Mavromatis K."/>
        </authorList>
    </citation>
    <scope>NUCLEOTIDE SEQUENCE [LARGE SCALE GENOMIC DNA]</scope>
    <source>
        <strain evidence="2">ATCC 700253 / DSM 10332 / NAL</strain>
    </source>
</reference>
<dbReference type="SUPFAM" id="SSF47336">
    <property type="entry name" value="ACP-like"/>
    <property type="match status" value="1"/>
</dbReference>
<dbReference type="AlphaFoldDB" id="G8TZV2"/>
<dbReference type="STRING" id="679936.Sulac_0593"/>
<dbReference type="KEGG" id="sap:Sulac_0593"/>
<gene>
    <name evidence="1" type="ordered locus">Sulac_0593</name>
</gene>
<evidence type="ECO:0000313" key="2">
    <source>
        <dbReference type="Proteomes" id="UP000005439"/>
    </source>
</evidence>
<name>G8TZV2_SULAD</name>
<keyword evidence="2" id="KW-1185">Reference proteome</keyword>
<evidence type="ECO:0008006" key="3">
    <source>
        <dbReference type="Google" id="ProtNLM"/>
    </source>
</evidence>
<organism evidence="1 2">
    <name type="scientific">Sulfobacillus acidophilus (strain ATCC 700253 / DSM 10332 / NAL)</name>
    <dbReference type="NCBI Taxonomy" id="679936"/>
    <lineage>
        <taxon>Bacteria</taxon>
        <taxon>Bacillati</taxon>
        <taxon>Bacillota</taxon>
        <taxon>Clostridia</taxon>
        <taxon>Eubacteriales</taxon>
        <taxon>Clostridiales Family XVII. Incertae Sedis</taxon>
        <taxon>Sulfobacillus</taxon>
    </lineage>
</organism>
<sequence length="106" mass="11488">MNEAQVTQVLIRTVQDIKPSEPQISAVTSLGELDLDSLDTLELLYALQSYAPVAQDNFLDIPVPADCQQLTNGLTARTVSDVFRHGTIGDLARIVIHIASQTGEVL</sequence>
<reference evidence="2" key="1">
    <citation type="submission" date="2011-12" db="EMBL/GenBank/DDBJ databases">
        <title>The complete genome of chromosome of Sulfobacillus acidophilus DSM 10332.</title>
        <authorList>
            <person name="Lucas S."/>
            <person name="Han J."/>
            <person name="Lapidus A."/>
            <person name="Bruce D."/>
            <person name="Goodwin L."/>
            <person name="Pitluck S."/>
            <person name="Peters L."/>
            <person name="Kyrpides N."/>
            <person name="Mavromatis K."/>
            <person name="Ivanova N."/>
            <person name="Mikhailova N."/>
            <person name="Chertkov O."/>
            <person name="Saunders E."/>
            <person name="Detter J.C."/>
            <person name="Tapia R."/>
            <person name="Han C."/>
            <person name="Land M."/>
            <person name="Hauser L."/>
            <person name="Markowitz V."/>
            <person name="Cheng J.-F."/>
            <person name="Hugenholtz P."/>
            <person name="Woyke T."/>
            <person name="Wu D."/>
            <person name="Pukall R."/>
            <person name="Gehrich-Schroeter G."/>
            <person name="Schneider S."/>
            <person name="Klenk H.-P."/>
            <person name="Eisen J.A."/>
        </authorList>
    </citation>
    <scope>NUCLEOTIDE SEQUENCE [LARGE SCALE GENOMIC DNA]</scope>
    <source>
        <strain evidence="2">ATCC 700253 / DSM 10332 / NAL</strain>
    </source>
</reference>
<dbReference type="EMBL" id="CP003179">
    <property type="protein sequence ID" value="AEW04121.1"/>
    <property type="molecule type" value="Genomic_DNA"/>
</dbReference>
<accession>G8TZV2</accession>
<evidence type="ECO:0000313" key="1">
    <source>
        <dbReference type="EMBL" id="AEW04121.1"/>
    </source>
</evidence>
<dbReference type="Proteomes" id="UP000005439">
    <property type="component" value="Chromosome"/>
</dbReference>
<dbReference type="PATRIC" id="fig|679936.5.peg.631"/>
<dbReference type="Gene3D" id="1.10.1200.10">
    <property type="entry name" value="ACP-like"/>
    <property type="match status" value="1"/>
</dbReference>